<dbReference type="InterPro" id="IPR050266">
    <property type="entry name" value="AB_hydrolase_sf"/>
</dbReference>
<gene>
    <name evidence="3" type="ORF">K1718_05885</name>
</gene>
<accession>A0ABY8FC78</accession>
<dbReference type="Pfam" id="PF12697">
    <property type="entry name" value="Abhydrolase_6"/>
    <property type="match status" value="1"/>
</dbReference>
<sequence length="265" mass="29494">MSTNSLYIRDEGKGRPLVLVHGWSCPGQFFDDQTLALKMYARCIVPDLPGHGKTGSYSPLSIEASADALYEYLLAENLSDIVLCGWSMGALVIYSMIERHGSERLSSVVAIDMTPRVLNDEAWSNGTLNGLDTTQNAHVIDGIIADWSKLPGRIARRLFADGLPIDQELIDKVAVEIAREDPGLLREMWMSLTAQDFRPLLKSFPVPLHLASGARSQLYGCGVRQWHLDNVPDFHLHLFEQSGHAPHLEQPEAFNQFLLDVIQSD</sequence>
<dbReference type="RefSeq" id="WP_265682994.1">
    <property type="nucleotide sequence ID" value="NZ_CP120863.1"/>
</dbReference>
<dbReference type="Gene3D" id="3.40.50.1820">
    <property type="entry name" value="alpha/beta hydrolase"/>
    <property type="match status" value="1"/>
</dbReference>
<dbReference type="PANTHER" id="PTHR43798:SF31">
    <property type="entry name" value="AB HYDROLASE SUPERFAMILY PROTEIN YCLE"/>
    <property type="match status" value="1"/>
</dbReference>
<keyword evidence="4" id="KW-1185">Reference proteome</keyword>
<dbReference type="InterPro" id="IPR029058">
    <property type="entry name" value="AB_hydrolase_fold"/>
</dbReference>
<evidence type="ECO:0000259" key="2">
    <source>
        <dbReference type="Pfam" id="PF12697"/>
    </source>
</evidence>
<feature type="domain" description="AB hydrolase-1" evidence="2">
    <location>
        <begin position="17"/>
        <end position="256"/>
    </location>
</feature>
<dbReference type="Proteomes" id="UP001209803">
    <property type="component" value="Chromosome"/>
</dbReference>
<evidence type="ECO:0000313" key="4">
    <source>
        <dbReference type="Proteomes" id="UP001209803"/>
    </source>
</evidence>
<keyword evidence="1 3" id="KW-0378">Hydrolase</keyword>
<reference evidence="3 4" key="1">
    <citation type="submission" date="2023-03" db="EMBL/GenBank/DDBJ databases">
        <title>Roseibium porphyridii sp. nov. and Roseibium rhodosorbium sp. nov. isolated from marine algae, Porphyridium cruentum and Rhodosorus marinus, respectively.</title>
        <authorList>
            <person name="Lee M.W."/>
            <person name="Choi B.J."/>
            <person name="Lee J.K."/>
            <person name="Choi D.G."/>
            <person name="Baek J.H."/>
            <person name="Bayburt H."/>
            <person name="Kim J.M."/>
            <person name="Han D.M."/>
            <person name="Kim K.H."/>
            <person name="Jeon C.O."/>
        </authorList>
    </citation>
    <scope>NUCLEOTIDE SEQUENCE [LARGE SCALE GENOMIC DNA]</scope>
    <source>
        <strain evidence="3 4">KMA01</strain>
    </source>
</reference>
<evidence type="ECO:0000313" key="3">
    <source>
        <dbReference type="EMBL" id="WFE90875.1"/>
    </source>
</evidence>
<organism evidence="3 4">
    <name type="scientific">Roseibium porphyridii</name>
    <dbReference type="NCBI Taxonomy" id="2866279"/>
    <lineage>
        <taxon>Bacteria</taxon>
        <taxon>Pseudomonadati</taxon>
        <taxon>Pseudomonadota</taxon>
        <taxon>Alphaproteobacteria</taxon>
        <taxon>Hyphomicrobiales</taxon>
        <taxon>Stappiaceae</taxon>
        <taxon>Roseibium</taxon>
    </lineage>
</organism>
<evidence type="ECO:0000256" key="1">
    <source>
        <dbReference type="ARBA" id="ARBA00022801"/>
    </source>
</evidence>
<dbReference type="EMBL" id="CP120863">
    <property type="protein sequence ID" value="WFE90875.1"/>
    <property type="molecule type" value="Genomic_DNA"/>
</dbReference>
<proteinExistence type="predicted"/>
<dbReference type="InterPro" id="IPR000073">
    <property type="entry name" value="AB_hydrolase_1"/>
</dbReference>
<name>A0ABY8FC78_9HYPH</name>
<dbReference type="PANTHER" id="PTHR43798">
    <property type="entry name" value="MONOACYLGLYCEROL LIPASE"/>
    <property type="match status" value="1"/>
</dbReference>
<dbReference type="GO" id="GO:0016787">
    <property type="term" value="F:hydrolase activity"/>
    <property type="evidence" value="ECO:0007669"/>
    <property type="project" value="UniProtKB-KW"/>
</dbReference>
<protein>
    <submittedName>
        <fullName evidence="3">Alpha/beta hydrolase</fullName>
    </submittedName>
</protein>
<dbReference type="SUPFAM" id="SSF53474">
    <property type="entry name" value="alpha/beta-Hydrolases"/>
    <property type="match status" value="1"/>
</dbReference>